<feature type="transmembrane region" description="Helical" evidence="1">
    <location>
        <begin position="26"/>
        <end position="47"/>
    </location>
</feature>
<name>A0A6L6IUD8_9RHOB</name>
<accession>A0A6L6IUD8</accession>
<keyword evidence="1" id="KW-1133">Transmembrane helix</keyword>
<proteinExistence type="predicted"/>
<evidence type="ECO:0000313" key="3">
    <source>
        <dbReference type="Proteomes" id="UP000478740"/>
    </source>
</evidence>
<reference evidence="2 3" key="1">
    <citation type="submission" date="2019-11" db="EMBL/GenBank/DDBJ databases">
        <authorList>
            <person name="Dong K."/>
        </authorList>
    </citation>
    <scope>NUCLEOTIDE SEQUENCE [LARGE SCALE GENOMIC DNA]</scope>
    <source>
        <strain evidence="2 3">DK608</strain>
    </source>
</reference>
<keyword evidence="1" id="KW-0812">Transmembrane</keyword>
<dbReference type="AlphaFoldDB" id="A0A6L6IUD8"/>
<organism evidence="2 3">
    <name type="scientific">Paracoccus shanxieyensis</name>
    <dbReference type="NCBI Taxonomy" id="2675752"/>
    <lineage>
        <taxon>Bacteria</taxon>
        <taxon>Pseudomonadati</taxon>
        <taxon>Pseudomonadota</taxon>
        <taxon>Alphaproteobacteria</taxon>
        <taxon>Rhodobacterales</taxon>
        <taxon>Paracoccaceae</taxon>
        <taxon>Paracoccus</taxon>
    </lineage>
</organism>
<sequence>MTGILTIGVAIAATVAILGGSSLGLSLWSMLLIYSLGGTAATFFVAWRKFRCMEHAEQG</sequence>
<keyword evidence="1" id="KW-0472">Membrane</keyword>
<keyword evidence="3" id="KW-1185">Reference proteome</keyword>
<evidence type="ECO:0000256" key="1">
    <source>
        <dbReference type="SAM" id="Phobius"/>
    </source>
</evidence>
<dbReference type="Proteomes" id="UP000478740">
    <property type="component" value="Unassembled WGS sequence"/>
</dbReference>
<comment type="caution">
    <text evidence="2">The sequence shown here is derived from an EMBL/GenBank/DDBJ whole genome shotgun (WGS) entry which is preliminary data.</text>
</comment>
<dbReference type="EMBL" id="WMII01000002">
    <property type="protein sequence ID" value="MTH63238.1"/>
    <property type="molecule type" value="Genomic_DNA"/>
</dbReference>
<gene>
    <name evidence="2" type="ORF">GL284_03015</name>
</gene>
<evidence type="ECO:0000313" key="2">
    <source>
        <dbReference type="EMBL" id="MTH63238.1"/>
    </source>
</evidence>
<protein>
    <submittedName>
        <fullName evidence="2">Uncharacterized protein</fullName>
    </submittedName>
</protein>